<dbReference type="NCBIfam" id="NF038290">
    <property type="entry name" value="repM_Acin"/>
    <property type="match status" value="1"/>
</dbReference>
<evidence type="ECO:0000313" key="3">
    <source>
        <dbReference type="EMBL" id="ENU34785.1"/>
    </source>
</evidence>
<feature type="domain" description="Initiator Rep protein WH1" evidence="2">
    <location>
        <begin position="16"/>
        <end position="163"/>
    </location>
</feature>
<comment type="caution">
    <text evidence="3">The sequence shown here is derived from an EMBL/GenBank/DDBJ whole genome shotgun (WGS) entry which is preliminary data.</text>
</comment>
<protein>
    <recommendedName>
        <fullName evidence="2">Initiator Rep protein WH1 domain-containing protein</fullName>
    </recommendedName>
</protein>
<dbReference type="GO" id="GO:0006270">
    <property type="term" value="P:DNA replication initiation"/>
    <property type="evidence" value="ECO:0007669"/>
    <property type="project" value="InterPro"/>
</dbReference>
<reference evidence="3 4" key="1">
    <citation type="submission" date="2013-02" db="EMBL/GenBank/DDBJ databases">
        <title>The Genome Sequence of Acinetobacter parvus NIPH 1103.</title>
        <authorList>
            <consortium name="The Broad Institute Genome Sequencing Platform"/>
            <consortium name="The Broad Institute Genome Sequencing Center for Infectious Disease"/>
            <person name="Cerqueira G."/>
            <person name="Feldgarden M."/>
            <person name="Courvalin P."/>
            <person name="Perichon B."/>
            <person name="Grillot-Courvalin C."/>
            <person name="Clermont D."/>
            <person name="Rocha E."/>
            <person name="Yoon E.-J."/>
            <person name="Nemec A."/>
            <person name="Walker B."/>
            <person name="Young S.K."/>
            <person name="Zeng Q."/>
            <person name="Gargeya S."/>
            <person name="Fitzgerald M."/>
            <person name="Haas B."/>
            <person name="Abouelleil A."/>
            <person name="Alvarado L."/>
            <person name="Arachchi H.M."/>
            <person name="Berlin A.M."/>
            <person name="Chapman S.B."/>
            <person name="Dewar J."/>
            <person name="Goldberg J."/>
            <person name="Griggs A."/>
            <person name="Gujja S."/>
            <person name="Hansen M."/>
            <person name="Howarth C."/>
            <person name="Imamovic A."/>
            <person name="Larimer J."/>
            <person name="McCowan C."/>
            <person name="Murphy C."/>
            <person name="Neiman D."/>
            <person name="Pearson M."/>
            <person name="Priest M."/>
            <person name="Roberts A."/>
            <person name="Saif S."/>
            <person name="Shea T."/>
            <person name="Sisk P."/>
            <person name="Sykes S."/>
            <person name="Wortman J."/>
            <person name="Nusbaum C."/>
            <person name="Birren B."/>
        </authorList>
    </citation>
    <scope>NUCLEOTIDE SEQUENCE [LARGE SCALE GENOMIC DNA]</scope>
    <source>
        <strain evidence="3 4">NIPH 1103</strain>
    </source>
</reference>
<dbReference type="Proteomes" id="UP000018426">
    <property type="component" value="Unassembled WGS sequence"/>
</dbReference>
<dbReference type="InterPro" id="IPR036388">
    <property type="entry name" value="WH-like_DNA-bd_sf"/>
</dbReference>
<dbReference type="Pfam" id="PF01051">
    <property type="entry name" value="Rep3_N"/>
    <property type="match status" value="1"/>
</dbReference>
<gene>
    <name evidence="3" type="ORF">F989_00207</name>
</gene>
<dbReference type="SUPFAM" id="SSF46785">
    <property type="entry name" value="Winged helix' DNA-binding domain"/>
    <property type="match status" value="2"/>
</dbReference>
<evidence type="ECO:0000259" key="2">
    <source>
        <dbReference type="Pfam" id="PF01051"/>
    </source>
</evidence>
<dbReference type="AlphaFoldDB" id="N8Q8A6"/>
<dbReference type="HOGENOM" id="CLU_047367_1_1_6"/>
<dbReference type="EMBL" id="APOL01000008">
    <property type="protein sequence ID" value="ENU34785.1"/>
    <property type="molecule type" value="Genomic_DNA"/>
</dbReference>
<evidence type="ECO:0000313" key="4">
    <source>
        <dbReference type="Proteomes" id="UP000018426"/>
    </source>
</evidence>
<dbReference type="InterPro" id="IPR000525">
    <property type="entry name" value="Initiator_Rep_WH1"/>
</dbReference>
<accession>N8Q8A6</accession>
<sequence>MVKTTFNYQNISKELVVKTNRLNQAFQTLSLSEFHIVQLAIVDARQTGTGLSTDTPLRIDALRYAEIFGTTRQNAYQRMKEAEDSLFNRRFSFFDEDGKLVKSRWIQQVKYLDDEGAIELVFTLAVVQGISKIDGIKDFFTQYLLSQTAQLNSVYSARLYELLIQWRSTGKTPVFELTTFREQLGIGINEYKRMDHFKTRVLDLAITEISEKTDIKVACQQHKKGRSISGFSFTFKQKKPANKSVEAKRDPDTLDLFSKMTDKQRHLFANKLSELPEMGKYSQGTESYQQFAVRIAEMLQTPEKFKELYPYLQKVGFKAA</sequence>
<dbReference type="PATRIC" id="fig|1217671.3.peg.197"/>
<dbReference type="InterPro" id="IPR036390">
    <property type="entry name" value="WH_DNA-bd_sf"/>
</dbReference>
<dbReference type="Gene3D" id="1.10.10.10">
    <property type="entry name" value="Winged helix-like DNA-binding domain superfamily/Winged helix DNA-binding domain"/>
    <property type="match status" value="2"/>
</dbReference>
<proteinExistence type="inferred from homology"/>
<name>N8Q8A6_9GAMM</name>
<comment type="similarity">
    <text evidence="1">Belongs to the initiator RepB protein family.</text>
</comment>
<dbReference type="GO" id="GO:0003887">
    <property type="term" value="F:DNA-directed DNA polymerase activity"/>
    <property type="evidence" value="ECO:0007669"/>
    <property type="project" value="InterPro"/>
</dbReference>
<organism evidence="3 4">
    <name type="scientific">Acinetobacter parvus NIPH 1103</name>
    <dbReference type="NCBI Taxonomy" id="1217671"/>
    <lineage>
        <taxon>Bacteria</taxon>
        <taxon>Pseudomonadati</taxon>
        <taxon>Pseudomonadota</taxon>
        <taxon>Gammaproteobacteria</taxon>
        <taxon>Moraxellales</taxon>
        <taxon>Moraxellaceae</taxon>
        <taxon>Acinetobacter</taxon>
    </lineage>
</organism>
<evidence type="ECO:0000256" key="1">
    <source>
        <dbReference type="ARBA" id="ARBA00038283"/>
    </source>
</evidence>
<dbReference type="Pfam" id="PF21205">
    <property type="entry name" value="Rep3_C"/>
    <property type="match status" value="1"/>
</dbReference>